<dbReference type="SUPFAM" id="SSF52743">
    <property type="entry name" value="Subtilisin-like"/>
    <property type="match status" value="1"/>
</dbReference>
<reference evidence="6 7" key="1">
    <citation type="submission" date="2017-03" db="EMBL/GenBank/DDBJ databases">
        <title>Complete genome sequence of Candidatus 'Thiodictyon syntrophicum' sp. nov. strain Cad16T, a photolithoautotroph purple sulfur bacterium isolated from an alpine meromictic lake.</title>
        <authorList>
            <person name="Luedin S.M."/>
            <person name="Pothier J.F."/>
            <person name="Danza F."/>
            <person name="Storelli N."/>
            <person name="Wittwer M."/>
            <person name="Tonolla M."/>
        </authorList>
    </citation>
    <scope>NUCLEOTIDE SEQUENCE [LARGE SCALE GENOMIC DNA]</scope>
    <source>
        <strain evidence="6 7">Cad16T</strain>
    </source>
</reference>
<evidence type="ECO:0000256" key="1">
    <source>
        <dbReference type="ARBA" id="ARBA00022670"/>
    </source>
</evidence>
<dbReference type="InterPro" id="IPR036852">
    <property type="entry name" value="Peptidase_S8/S53_dom_sf"/>
</dbReference>
<keyword evidence="7" id="KW-1185">Reference proteome</keyword>
<feature type="region of interest" description="Disordered" evidence="4">
    <location>
        <begin position="17"/>
        <end position="36"/>
    </location>
</feature>
<feature type="compositionally biased region" description="Polar residues" evidence="4">
    <location>
        <begin position="17"/>
        <end position="28"/>
    </location>
</feature>
<evidence type="ECO:0000313" key="7">
    <source>
        <dbReference type="Proteomes" id="UP000232638"/>
    </source>
</evidence>
<proteinExistence type="predicted"/>
<dbReference type="Gene3D" id="3.40.50.200">
    <property type="entry name" value="Peptidase S8/S53 domain"/>
    <property type="match status" value="1"/>
</dbReference>
<protein>
    <recommendedName>
        <fullName evidence="5">Peptidase S8/S53 domain-containing protein</fullName>
    </recommendedName>
</protein>
<sequence>MTDSTRDRRPHLILANTASTEAFQTPGTPITGPKLPGRDRVTHGASLLAQLAAIKPVAERAKVEQEQAGMDAGFGLSISFTGFPDVELAFESLARERTGIELLNVRQDQTETVATVFVPDGKLPHFERLIQDYLAEHRDRSGNVRDHHALVNTIQSIRTAAIKELWTDTEDAFPRDESAAIWWEVWLPIRQDREQTVINFRRLATGLDFAVGKGQVDFPERTVVLVKGSVRQFKRSIMTLNSIAELRRAKEAAGFFDAIAPQEQREWLDDLLKRTQYAQPGAEAPVVCVLDTGINRGHPLISPALAVDDLHSVEPGWGTDDVDGHGTEMAGLALFGDLSAALESAWPVLIEHRLESVKLLPQNGGNAGDSLHYGYLTSEAVDRPEISAPFRPRVFSMAVTATDGRDLGRPSAWSAVIDRLAADAHGAGLIPRLICISAGNVRDPNAWLSYPDSSDSDGIHDPGQAWNALTVGAYTQLTDITEPDASAYQPIAQAGELSPFSTTSVTWQRSVWPLKPDVVFEGGNAGRDAVSASALPSLSLLTTHRAPTERLFSTTNATSAATAQCACMAAQLMAAYPGLWAETIRALIVHSAEWTAAMRGQFLRANGRANKGEVENLIRRCGYGVPDLERACWSASDSLTLIVQDHLTPFQRDKGKEPKAREMHLHQLPWPLEELEALGETPVEMRVTLSYFIEPNPSERGIRSRYRYESHGLRFDVRRPAESIEEFRARINAAARDEEEGTRNKGGDPDWTLGVQKRHRGSLHSDTWHGTAADLASRGVLAVFPALGWWKTRPGLGRYDRSVRYALLVSIRAPGVEVDLYNTVESKILVPVEAQP</sequence>
<dbReference type="InterPro" id="IPR000209">
    <property type="entry name" value="Peptidase_S8/S53_dom"/>
</dbReference>
<dbReference type="Pfam" id="PF00082">
    <property type="entry name" value="Peptidase_S8"/>
    <property type="match status" value="1"/>
</dbReference>
<dbReference type="InterPro" id="IPR015500">
    <property type="entry name" value="Peptidase_S8_subtilisin-rel"/>
</dbReference>
<dbReference type="AlphaFoldDB" id="A0A2K8U378"/>
<name>A0A2K8U378_9GAMM</name>
<dbReference type="InterPro" id="IPR034074">
    <property type="entry name" value="Y4bN_pept_dom"/>
</dbReference>
<organism evidence="6 7">
    <name type="scientific">Candidatus Thiodictyon syntrophicum</name>
    <dbReference type="NCBI Taxonomy" id="1166950"/>
    <lineage>
        <taxon>Bacteria</taxon>
        <taxon>Pseudomonadati</taxon>
        <taxon>Pseudomonadota</taxon>
        <taxon>Gammaproteobacteria</taxon>
        <taxon>Chromatiales</taxon>
        <taxon>Chromatiaceae</taxon>
        <taxon>Thiodictyon</taxon>
    </lineage>
</organism>
<keyword evidence="3" id="KW-0720">Serine protease</keyword>
<dbReference type="GO" id="GO:0004252">
    <property type="term" value="F:serine-type endopeptidase activity"/>
    <property type="evidence" value="ECO:0007669"/>
    <property type="project" value="InterPro"/>
</dbReference>
<keyword evidence="2" id="KW-0378">Hydrolase</keyword>
<dbReference type="OrthoDB" id="9768989at2"/>
<dbReference type="GO" id="GO:0006508">
    <property type="term" value="P:proteolysis"/>
    <property type="evidence" value="ECO:0007669"/>
    <property type="project" value="UniProtKB-KW"/>
</dbReference>
<accession>A0A2K8U378</accession>
<gene>
    <name evidence="6" type="ORF">THSYN_03085</name>
</gene>
<evidence type="ECO:0000313" key="6">
    <source>
        <dbReference type="EMBL" id="AUB80046.1"/>
    </source>
</evidence>
<evidence type="ECO:0000259" key="5">
    <source>
        <dbReference type="Pfam" id="PF00082"/>
    </source>
</evidence>
<evidence type="ECO:0000256" key="2">
    <source>
        <dbReference type="ARBA" id="ARBA00022801"/>
    </source>
</evidence>
<dbReference type="CDD" id="cd04847">
    <property type="entry name" value="Peptidases_S8_Subtilisin_like_2"/>
    <property type="match status" value="1"/>
</dbReference>
<evidence type="ECO:0000256" key="3">
    <source>
        <dbReference type="ARBA" id="ARBA00022825"/>
    </source>
</evidence>
<keyword evidence="1" id="KW-0645">Protease</keyword>
<dbReference type="KEGG" id="tsy:THSYN_03085"/>
<dbReference type="PRINTS" id="PR00723">
    <property type="entry name" value="SUBTILISIN"/>
</dbReference>
<evidence type="ECO:0000256" key="4">
    <source>
        <dbReference type="SAM" id="MobiDB-lite"/>
    </source>
</evidence>
<dbReference type="Proteomes" id="UP000232638">
    <property type="component" value="Chromosome"/>
</dbReference>
<dbReference type="EMBL" id="CP020370">
    <property type="protein sequence ID" value="AUB80046.1"/>
    <property type="molecule type" value="Genomic_DNA"/>
</dbReference>
<feature type="domain" description="Peptidase S8/S53" evidence="5">
    <location>
        <begin position="284"/>
        <end position="624"/>
    </location>
</feature>